<dbReference type="GO" id="GO:1902660">
    <property type="term" value="P:negative regulation of glucose mediated signaling pathway"/>
    <property type="evidence" value="ECO:0007669"/>
    <property type="project" value="TreeGrafter"/>
</dbReference>
<keyword evidence="2" id="KW-1185">Reference proteome</keyword>
<dbReference type="Gene3D" id="3.60.15.10">
    <property type="entry name" value="Ribonuclease Z/Hydroxyacylglutathione hydrolase-like"/>
    <property type="match status" value="1"/>
</dbReference>
<evidence type="ECO:0000313" key="1">
    <source>
        <dbReference type="EMBL" id="OAX43821.1"/>
    </source>
</evidence>
<dbReference type="PANTHER" id="PTHR28283:SF1">
    <property type="entry name" value="3',5'-CYCLIC-NUCLEOTIDE PHOSPHODIESTERASE 1"/>
    <property type="match status" value="1"/>
</dbReference>
<dbReference type="FunCoup" id="A0A1B7NFW7">
    <property type="interactions" value="51"/>
</dbReference>
<dbReference type="InterPro" id="IPR036866">
    <property type="entry name" value="RibonucZ/Hydroxyglut_hydro"/>
</dbReference>
<organism evidence="1 2">
    <name type="scientific">Rhizopogon vinicolor AM-OR11-026</name>
    <dbReference type="NCBI Taxonomy" id="1314800"/>
    <lineage>
        <taxon>Eukaryota</taxon>
        <taxon>Fungi</taxon>
        <taxon>Dikarya</taxon>
        <taxon>Basidiomycota</taxon>
        <taxon>Agaricomycotina</taxon>
        <taxon>Agaricomycetes</taxon>
        <taxon>Agaricomycetidae</taxon>
        <taxon>Boletales</taxon>
        <taxon>Suillineae</taxon>
        <taxon>Rhizopogonaceae</taxon>
        <taxon>Rhizopogon</taxon>
    </lineage>
</organism>
<dbReference type="GO" id="GO:0006198">
    <property type="term" value="P:cAMP catabolic process"/>
    <property type="evidence" value="ECO:0007669"/>
    <property type="project" value="InterPro"/>
</dbReference>
<evidence type="ECO:0008006" key="3">
    <source>
        <dbReference type="Google" id="ProtNLM"/>
    </source>
</evidence>
<proteinExistence type="predicted"/>
<sequence length="381" mass="42282">MPVFDMVVVGSGGGPDETNLSGYLIKPCEAAWDDGIIALEAGSGYGALRHIMKCNPNIFGERPPEEDPASFTPLTVYSNVKSFLLTHAHLDHIGSLVIAAGTLGGSRKRIYGSPQTLRDLETVFSGRVWPKLATYDENNTSFRLVYHALHADGKYSVIFPNISVRVMTISHGNNDSGQYDGSCFFIRHDPTKHEFIFFGDVEPDSVAVQPKNITVWRAAAPKIPHDLSTIFIECSYQAGRPDDVLWGHLSPDHLVQELITLATEVVIARNASKSRTGLRPRKRQRKNSVPPEALYGALEGLKVYIMHCKDMFSTERPINHVIGDQCRERLAPHRLGVELLTADQGMKIESPICRHDSSSNFNEMTITKFCIPKISKQQEGI</sequence>
<dbReference type="PRINTS" id="PR00388">
    <property type="entry name" value="PDIESTERASE2"/>
</dbReference>
<dbReference type="SUPFAM" id="SSF56281">
    <property type="entry name" value="Metallo-hydrolase/oxidoreductase"/>
    <property type="match status" value="1"/>
</dbReference>
<dbReference type="CDD" id="cd07735">
    <property type="entry name" value="class_II_PDE_MBL-fold"/>
    <property type="match status" value="1"/>
</dbReference>
<dbReference type="GO" id="GO:0004115">
    <property type="term" value="F:3',5'-cyclic-AMP phosphodiesterase activity"/>
    <property type="evidence" value="ECO:0007669"/>
    <property type="project" value="InterPro"/>
</dbReference>
<dbReference type="InParanoid" id="A0A1B7NFW7"/>
<evidence type="ECO:0000313" key="2">
    <source>
        <dbReference type="Proteomes" id="UP000092154"/>
    </source>
</evidence>
<reference evidence="1 2" key="1">
    <citation type="submission" date="2016-06" db="EMBL/GenBank/DDBJ databases">
        <title>Comparative genomics of the ectomycorrhizal sister species Rhizopogon vinicolor and Rhizopogon vesiculosus (Basidiomycota: Boletales) reveals a divergence of the mating type B locus.</title>
        <authorList>
            <consortium name="DOE Joint Genome Institute"/>
            <person name="Mujic A.B."/>
            <person name="Kuo A."/>
            <person name="Tritt A."/>
            <person name="Lipzen A."/>
            <person name="Chen C."/>
            <person name="Johnson J."/>
            <person name="Sharma A."/>
            <person name="Barry K."/>
            <person name="Grigoriev I.V."/>
            <person name="Spatafora J.W."/>
        </authorList>
    </citation>
    <scope>NUCLEOTIDE SEQUENCE [LARGE SCALE GENOMIC DNA]</scope>
    <source>
        <strain evidence="1 2">AM-OR11-026</strain>
    </source>
</reference>
<name>A0A1B7NFW7_9AGAM</name>
<dbReference type="EMBL" id="KV448132">
    <property type="protein sequence ID" value="OAX43821.1"/>
    <property type="molecule type" value="Genomic_DNA"/>
</dbReference>
<accession>A0A1B7NFW7</accession>
<dbReference type="GO" id="GO:0047555">
    <property type="term" value="F:3',5'-cyclic-GMP phosphodiesterase activity"/>
    <property type="evidence" value="ECO:0007669"/>
    <property type="project" value="TreeGrafter"/>
</dbReference>
<dbReference type="AlphaFoldDB" id="A0A1B7NFW7"/>
<dbReference type="STRING" id="1314800.A0A1B7NFW7"/>
<dbReference type="Proteomes" id="UP000092154">
    <property type="component" value="Unassembled WGS sequence"/>
</dbReference>
<dbReference type="OrthoDB" id="258495at2759"/>
<dbReference type="Pfam" id="PF02112">
    <property type="entry name" value="PDEase_II"/>
    <property type="match status" value="1"/>
</dbReference>
<dbReference type="InterPro" id="IPR000396">
    <property type="entry name" value="Pdiesterase2"/>
</dbReference>
<protein>
    <recommendedName>
        <fullName evidence="3">Cyclic-AMP phosphodiesterase</fullName>
    </recommendedName>
</protein>
<gene>
    <name evidence="1" type="ORF">K503DRAFT_846963</name>
</gene>
<dbReference type="PANTHER" id="PTHR28283">
    <property type="entry name" value="3',5'-CYCLIC-NUCLEOTIDE PHOSPHODIESTERASE 1"/>
    <property type="match status" value="1"/>
</dbReference>